<sequence length="336" mass="38392">MNNQATISRTTPDIFGASSMGYALIESRHLARWRELLQHGIGLHLASSDEQTLAFRMDQHQRRIIIQRGPQEDFLAVGWQLRDQSTLDEVLKRLQRLGIEAQPSQPEEAAQRGVKRFWRVLGPKRMAVELFWEPLLSDKPLNMLSAGFITGSAGMGHLAITSRKPKQMQRFWQEIFDARASDHIVERIAGVTLDIDFFRVNERHHSIAIARLRGLPMDPIRTRVQHMNLLTTSVSELTNAYLRCRTLGFEMAHEIGEHPNDREQSFYVMSPSGFELELGCNARVVDEALWRTTSYQGISLWGHRPEKSGAWHTLTTNLGNFARGTRSLLKPEYSPL</sequence>
<evidence type="ECO:0000313" key="3">
    <source>
        <dbReference type="Proteomes" id="UP000253720"/>
    </source>
</evidence>
<feature type="domain" description="VOC" evidence="1">
    <location>
        <begin position="154"/>
        <end position="281"/>
    </location>
</feature>
<dbReference type="PROSITE" id="PS51819">
    <property type="entry name" value="VOC"/>
    <property type="match status" value="1"/>
</dbReference>
<keyword evidence="2" id="KW-0223">Dioxygenase</keyword>
<name>A0A345RQQ6_9PSED</name>
<dbReference type="AlphaFoldDB" id="A0A345RQQ6"/>
<dbReference type="InterPro" id="IPR004360">
    <property type="entry name" value="Glyas_Fos-R_dOase_dom"/>
</dbReference>
<dbReference type="KEGG" id="pke:DLD99_14445"/>
<gene>
    <name evidence="2" type="ORF">DLD99_14445</name>
</gene>
<reference evidence="2 3" key="1">
    <citation type="submission" date="2018-05" db="EMBL/GenBank/DDBJ databases">
        <title>Complete genome sequence of Pseudomonas kribbensis 46-2(T).</title>
        <authorList>
            <person name="Jeong H."/>
            <person name="Lee S.-G."/>
            <person name="Rha E."/>
            <person name="Kim H."/>
        </authorList>
    </citation>
    <scope>NUCLEOTIDE SEQUENCE [LARGE SCALE GENOMIC DNA]</scope>
    <source>
        <strain evidence="2 3">46-2</strain>
    </source>
</reference>
<dbReference type="SUPFAM" id="SSF54593">
    <property type="entry name" value="Glyoxalase/Bleomycin resistance protein/Dihydroxybiphenyl dioxygenase"/>
    <property type="match status" value="2"/>
</dbReference>
<keyword evidence="3" id="KW-1185">Reference proteome</keyword>
<protein>
    <submittedName>
        <fullName evidence="2">Extradiol ring-cleavage dioxygenase</fullName>
    </submittedName>
</protein>
<organism evidence="2 3">
    <name type="scientific">Pseudomonas kribbensis</name>
    <dbReference type="NCBI Taxonomy" id="1628086"/>
    <lineage>
        <taxon>Bacteria</taxon>
        <taxon>Pseudomonadati</taxon>
        <taxon>Pseudomonadota</taxon>
        <taxon>Gammaproteobacteria</taxon>
        <taxon>Pseudomonadales</taxon>
        <taxon>Pseudomonadaceae</taxon>
        <taxon>Pseudomonas</taxon>
    </lineage>
</organism>
<dbReference type="CDD" id="cd07237">
    <property type="entry name" value="BphC1-RGP6_C_like"/>
    <property type="match status" value="1"/>
</dbReference>
<evidence type="ECO:0000313" key="2">
    <source>
        <dbReference type="EMBL" id="AXI61622.1"/>
    </source>
</evidence>
<keyword evidence="2" id="KW-0560">Oxidoreductase</keyword>
<dbReference type="CDD" id="cd07252">
    <property type="entry name" value="BphC1-RGP6_N_like"/>
    <property type="match status" value="1"/>
</dbReference>
<dbReference type="InterPro" id="IPR029068">
    <property type="entry name" value="Glyas_Bleomycin-R_OHBP_Dase"/>
</dbReference>
<evidence type="ECO:0000259" key="1">
    <source>
        <dbReference type="PROSITE" id="PS51819"/>
    </source>
</evidence>
<dbReference type="InterPro" id="IPR037523">
    <property type="entry name" value="VOC_core"/>
</dbReference>
<proteinExistence type="predicted"/>
<dbReference type="Proteomes" id="UP000253720">
    <property type="component" value="Chromosome"/>
</dbReference>
<accession>A0A345RQQ6</accession>
<dbReference type="EMBL" id="CP029608">
    <property type="protein sequence ID" value="AXI61622.1"/>
    <property type="molecule type" value="Genomic_DNA"/>
</dbReference>
<dbReference type="RefSeq" id="WP_114883018.1">
    <property type="nucleotide sequence ID" value="NZ_CP029608.1"/>
</dbReference>
<dbReference type="GO" id="GO:0051213">
    <property type="term" value="F:dioxygenase activity"/>
    <property type="evidence" value="ECO:0007669"/>
    <property type="project" value="UniProtKB-KW"/>
</dbReference>
<dbReference type="Gene3D" id="3.10.180.10">
    <property type="entry name" value="2,3-Dihydroxybiphenyl 1,2-Dioxygenase, domain 1"/>
    <property type="match status" value="2"/>
</dbReference>
<dbReference type="Pfam" id="PF22632">
    <property type="entry name" value="BphC_D1"/>
    <property type="match status" value="1"/>
</dbReference>
<dbReference type="Pfam" id="PF00903">
    <property type="entry name" value="Glyoxalase"/>
    <property type="match status" value="1"/>
</dbReference>